<keyword evidence="2" id="KW-0472">Membrane</keyword>
<keyword evidence="2" id="KW-1133">Transmembrane helix</keyword>
<feature type="region of interest" description="Disordered" evidence="1">
    <location>
        <begin position="377"/>
        <end position="417"/>
    </location>
</feature>
<reference evidence="3 4" key="1">
    <citation type="journal article" date="2019" name="Genome Biol. Evol.">
        <title>Nanopore Sequencing Significantly Improves Genome Assembly of the Protozoan Parasite Trypanosoma cruzi.</title>
        <authorList>
            <person name="Diaz-Viraque F."/>
            <person name="Pita S."/>
            <person name="Greif G."/>
            <person name="de Souza R.C.M."/>
            <person name="Iraola G."/>
            <person name="Robello C."/>
        </authorList>
    </citation>
    <scope>NUCLEOTIDE SEQUENCE [LARGE SCALE GENOMIC DNA]</scope>
    <source>
        <strain evidence="3 4">Berenice</strain>
    </source>
</reference>
<evidence type="ECO:0008006" key="5">
    <source>
        <dbReference type="Google" id="ProtNLM"/>
    </source>
</evidence>
<evidence type="ECO:0000313" key="4">
    <source>
        <dbReference type="Proteomes" id="UP000583944"/>
    </source>
</evidence>
<feature type="compositionally biased region" description="Low complexity" evidence="1">
    <location>
        <begin position="407"/>
        <end position="417"/>
    </location>
</feature>
<sequence>MCGVFLSRILFAFLFSRFFFFFFLYSVTGSKPRKARDRVTGIAAIIIPFFWNIEGKHVRKFGLTNNCNKLSEQQQKDRNRRRCEKEKKKKKRFILSADSEFGTVRVHPGLEMDAVSLIREEIVRLREETERSSCISDESLFLDARSSLLGLLNKEYGGSYFKFVVDCMLVPFFVLLAVILLYLSAKMLTEWIALRRISGQMSCHPLIQEEMHARELSQASRRSARRRIAFVVTLKCVIASAVLFLFVGSRVMMEVLTRGWIKGLLVPLSTDGSFAATEDDFDPWLELYSGIAMLLSVDWFRDIQGLLIFSLLGSSLMVVGLRLLRSASKDVVSMRTDSISSLRLLQKIDDRQRERGQEIMRRQMASLISMLAEQAASRPEVPRNGNVVPPLSVVENGGNSSGEEEANGTSAETNREE</sequence>
<dbReference type="VEuPathDB" id="TriTrypDB:BCY84_22871"/>
<feature type="transmembrane region" description="Helical" evidence="2">
    <location>
        <begin position="303"/>
        <end position="324"/>
    </location>
</feature>
<dbReference type="AlphaFoldDB" id="A0A7J6YE81"/>
<protein>
    <recommendedName>
        <fullName evidence="5">Transmembrane protein</fullName>
    </recommendedName>
</protein>
<comment type="caution">
    <text evidence="3">The sequence shown here is derived from an EMBL/GenBank/DDBJ whole genome shotgun (WGS) entry which is preliminary data.</text>
</comment>
<feature type="transmembrane region" description="Helical" evidence="2">
    <location>
        <begin position="37"/>
        <end position="53"/>
    </location>
</feature>
<evidence type="ECO:0000256" key="2">
    <source>
        <dbReference type="SAM" id="Phobius"/>
    </source>
</evidence>
<feature type="transmembrane region" description="Helical" evidence="2">
    <location>
        <begin position="6"/>
        <end position="25"/>
    </location>
</feature>
<dbReference type="EMBL" id="JABDHM010000009">
    <property type="protein sequence ID" value="KAF5225071.1"/>
    <property type="molecule type" value="Genomic_DNA"/>
</dbReference>
<organism evidence="3 4">
    <name type="scientific">Trypanosoma cruzi</name>
    <dbReference type="NCBI Taxonomy" id="5693"/>
    <lineage>
        <taxon>Eukaryota</taxon>
        <taxon>Discoba</taxon>
        <taxon>Euglenozoa</taxon>
        <taxon>Kinetoplastea</taxon>
        <taxon>Metakinetoplastina</taxon>
        <taxon>Trypanosomatida</taxon>
        <taxon>Trypanosomatidae</taxon>
        <taxon>Trypanosoma</taxon>
        <taxon>Schizotrypanum</taxon>
    </lineage>
</organism>
<proteinExistence type="predicted"/>
<evidence type="ECO:0000256" key="1">
    <source>
        <dbReference type="SAM" id="MobiDB-lite"/>
    </source>
</evidence>
<dbReference type="Proteomes" id="UP000583944">
    <property type="component" value="Unassembled WGS sequence"/>
</dbReference>
<gene>
    <name evidence="3" type="ORF">ECC02_002005</name>
</gene>
<evidence type="ECO:0000313" key="3">
    <source>
        <dbReference type="EMBL" id="KAF5225071.1"/>
    </source>
</evidence>
<name>A0A7J6YE81_TRYCR</name>
<feature type="transmembrane region" description="Helical" evidence="2">
    <location>
        <begin position="228"/>
        <end position="247"/>
    </location>
</feature>
<keyword evidence="2" id="KW-0812">Transmembrane</keyword>
<feature type="transmembrane region" description="Helical" evidence="2">
    <location>
        <begin position="160"/>
        <end position="183"/>
    </location>
</feature>
<dbReference type="VEuPathDB" id="TriTrypDB:ECC02_002005"/>
<accession>A0A7J6YE81</accession>